<dbReference type="InterPro" id="IPR010265">
    <property type="entry name" value="Phage_lambda_TipM"/>
</dbReference>
<proteinExistence type="predicted"/>
<reference evidence="1 2" key="1">
    <citation type="submission" date="2015-12" db="EMBL/GenBank/DDBJ databases">
        <title>Diversity of Burkholderia near neighbor genomes.</title>
        <authorList>
            <person name="Sahl J."/>
            <person name="Wagner D."/>
            <person name="Keim P."/>
        </authorList>
    </citation>
    <scope>NUCLEOTIDE SEQUENCE [LARGE SCALE GENOMIC DNA]</scope>
    <source>
        <strain evidence="1 2">MSMB0783</strain>
    </source>
</reference>
<evidence type="ECO:0000313" key="2">
    <source>
        <dbReference type="Proteomes" id="UP000243680"/>
    </source>
</evidence>
<dbReference type="Pfam" id="PF05939">
    <property type="entry name" value="Phage_min_tail"/>
    <property type="match status" value="1"/>
</dbReference>
<dbReference type="AlphaFoldDB" id="A0A1B4LAY4"/>
<organism evidence="1 2">
    <name type="scientific">Burkholderia ubonensis</name>
    <dbReference type="NCBI Taxonomy" id="101571"/>
    <lineage>
        <taxon>Bacteria</taxon>
        <taxon>Pseudomonadati</taxon>
        <taxon>Pseudomonadota</taxon>
        <taxon>Betaproteobacteria</taxon>
        <taxon>Burkholderiales</taxon>
        <taxon>Burkholderiaceae</taxon>
        <taxon>Burkholderia</taxon>
        <taxon>Burkholderia cepacia complex</taxon>
    </lineage>
</organism>
<protein>
    <submittedName>
        <fullName evidence="1">Phage tail protein</fullName>
    </submittedName>
</protein>
<dbReference type="EMBL" id="CP013420">
    <property type="protein sequence ID" value="AOJ74335.1"/>
    <property type="molecule type" value="Genomic_DNA"/>
</dbReference>
<accession>A0A1B4LAY4</accession>
<sequence length="113" mass="12396">MPATFIWIPTVAQYAGTTKLRVRKSQFGDGYEQTVPDGINNRVLSYAVQFVGGADTISEIVAFLDAHVGVGFYWTPPLRQQSLFKCDTYADSIPDNGTYAVTATFTQTFDLGS</sequence>
<gene>
    <name evidence="1" type="ORF">WJ35_04075</name>
</gene>
<evidence type="ECO:0000313" key="1">
    <source>
        <dbReference type="EMBL" id="AOJ74335.1"/>
    </source>
</evidence>
<dbReference type="RefSeq" id="WP_069238781.1">
    <property type="nucleotide sequence ID" value="NZ_CP013420.1"/>
</dbReference>
<name>A0A1B4LAY4_9BURK</name>
<dbReference type="Proteomes" id="UP000243680">
    <property type="component" value="Chromosome 1"/>
</dbReference>